<sequence length="122" mass="13163">MSLHSHFDRRAMFLASLKGKSPEARVDAFANEVLETGGVWTTPPGDYDPDSRALFEIHLHGITATGWTESSAISTWVAMAHAKAAAACPRCGGRGVIHWHPHWDNGHEPCPDCTCADQKAAG</sequence>
<dbReference type="RefSeq" id="WP_142495096.1">
    <property type="nucleotide sequence ID" value="NZ_FXTO01000061.1"/>
</dbReference>
<dbReference type="Proteomes" id="UP000316030">
    <property type="component" value="Unassembled WGS sequence"/>
</dbReference>
<organism evidence="1 2">
    <name type="scientific">Thalassovita litoralis</name>
    <dbReference type="NCBI Taxonomy" id="1010611"/>
    <lineage>
        <taxon>Bacteria</taxon>
        <taxon>Pseudomonadati</taxon>
        <taxon>Pseudomonadota</taxon>
        <taxon>Alphaproteobacteria</taxon>
        <taxon>Rhodobacterales</taxon>
        <taxon>Roseobacteraceae</taxon>
        <taxon>Thalassovita</taxon>
    </lineage>
</organism>
<evidence type="ECO:0000313" key="2">
    <source>
        <dbReference type="Proteomes" id="UP000316030"/>
    </source>
</evidence>
<evidence type="ECO:0000313" key="1">
    <source>
        <dbReference type="EMBL" id="SMO99791.1"/>
    </source>
</evidence>
<dbReference type="EMBL" id="FXTO01000061">
    <property type="protein sequence ID" value="SMO99791.1"/>
    <property type="molecule type" value="Genomic_DNA"/>
</dbReference>
<reference evidence="1 2" key="1">
    <citation type="submission" date="2017-05" db="EMBL/GenBank/DDBJ databases">
        <authorList>
            <person name="Varghese N."/>
            <person name="Submissions S."/>
        </authorList>
    </citation>
    <scope>NUCLEOTIDE SEQUENCE [LARGE SCALE GENOMIC DNA]</scope>
    <source>
        <strain evidence="1 2">DSM 29506</strain>
    </source>
</reference>
<dbReference type="AlphaFoldDB" id="A0A521FVS7"/>
<gene>
    <name evidence="1" type="ORF">SAMN06265173_1615</name>
</gene>
<accession>A0A521FVS7</accession>
<dbReference type="OrthoDB" id="7871628at2"/>
<proteinExistence type="predicted"/>
<protein>
    <submittedName>
        <fullName evidence="1">Uncharacterized protein</fullName>
    </submittedName>
</protein>
<keyword evidence="2" id="KW-1185">Reference proteome</keyword>
<name>A0A521FVS7_9RHOB</name>